<keyword evidence="2" id="KW-0808">Transferase</keyword>
<dbReference type="GO" id="GO:0008483">
    <property type="term" value="F:transaminase activity"/>
    <property type="evidence" value="ECO:0007669"/>
    <property type="project" value="UniProtKB-KW"/>
</dbReference>
<accession>A0A4P6JHR9</accession>
<name>A0A4P6JHR9_KTERU</name>
<reference evidence="2 3" key="1">
    <citation type="submission" date="2019-01" db="EMBL/GenBank/DDBJ databases">
        <title>Ktedonosporobacter rubrisoli SCAWS-G2.</title>
        <authorList>
            <person name="Huang Y."/>
            <person name="Yan B."/>
        </authorList>
    </citation>
    <scope>NUCLEOTIDE SEQUENCE [LARGE SCALE GENOMIC DNA]</scope>
    <source>
        <strain evidence="2 3">SCAWS-G2</strain>
    </source>
</reference>
<dbReference type="EMBL" id="CP035758">
    <property type="protein sequence ID" value="QBD74578.1"/>
    <property type="molecule type" value="Genomic_DNA"/>
</dbReference>
<keyword evidence="2" id="KW-0032">Aminotransferase</keyword>
<dbReference type="Pfam" id="PF00155">
    <property type="entry name" value="Aminotran_1_2"/>
    <property type="match status" value="1"/>
</dbReference>
<dbReference type="PANTHER" id="PTHR43510:SF1">
    <property type="entry name" value="AMINOTRANSFERASE FUNCTION, HYPOTHETICAL (EUROFUNG)"/>
    <property type="match status" value="1"/>
</dbReference>
<gene>
    <name evidence="2" type="ORF">EPA93_00645</name>
</gene>
<proteinExistence type="predicted"/>
<keyword evidence="3" id="KW-1185">Reference proteome</keyword>
<organism evidence="2 3">
    <name type="scientific">Ktedonosporobacter rubrisoli</name>
    <dbReference type="NCBI Taxonomy" id="2509675"/>
    <lineage>
        <taxon>Bacteria</taxon>
        <taxon>Bacillati</taxon>
        <taxon>Chloroflexota</taxon>
        <taxon>Ktedonobacteria</taxon>
        <taxon>Ktedonobacterales</taxon>
        <taxon>Ktedonosporobacteraceae</taxon>
        <taxon>Ktedonosporobacter</taxon>
    </lineage>
</organism>
<dbReference type="AlphaFoldDB" id="A0A4P6JHR9"/>
<evidence type="ECO:0000313" key="3">
    <source>
        <dbReference type="Proteomes" id="UP000290365"/>
    </source>
</evidence>
<dbReference type="InterPro" id="IPR015424">
    <property type="entry name" value="PyrdxlP-dep_Trfase"/>
</dbReference>
<protein>
    <submittedName>
        <fullName evidence="2">Aminotransferase class I/II-fold pyridoxal phosphate-dependent enzyme</fullName>
    </submittedName>
</protein>
<dbReference type="KEGG" id="kbs:EPA93_00645"/>
<dbReference type="InterPro" id="IPR015421">
    <property type="entry name" value="PyrdxlP-dep_Trfase_major"/>
</dbReference>
<dbReference type="Proteomes" id="UP000290365">
    <property type="component" value="Chromosome"/>
</dbReference>
<evidence type="ECO:0000313" key="2">
    <source>
        <dbReference type="EMBL" id="QBD74578.1"/>
    </source>
</evidence>
<sequence length="379" mass="42382">MSLYTLPESLLERWFAQFEFVPGMHMLAASWPSSVTTRELLGLEEPETTTRYLELNLDYIENPGTESLRQAIANLYTRLDAQDIRTMSGASEALSLLILTRTQPGDNILVEDPGYETITGIAQSRGIEVRRFSRQIEQDWKPDLAKLAGLADRRTRLISLTHAHHPTGALLQKEDMQAIAQIAEKVGALIVSDEVFRLITLDGTTAPSFIDVVEQAVVLGDMSKPWGLGGLRIGWVASRDHELLQQLSAARDYSSMSSSAPGEFLAEIALRQTENIMAPRLAAARSNLRRLAQAIATSRQALRWSRPQAGYTAFVQLPFATKSFCRYLAEEKRLLLLPGYVYGKAYEQFVRIGFGADALQFAEDLDILLQELEKWQSHV</sequence>
<dbReference type="OrthoDB" id="9802328at2"/>
<dbReference type="PANTHER" id="PTHR43510">
    <property type="entry name" value="AMINOTRANSFERASE FUNCTION, HYPOTHETICAL (EUROFUNG)"/>
    <property type="match status" value="1"/>
</dbReference>
<dbReference type="SUPFAM" id="SSF53383">
    <property type="entry name" value="PLP-dependent transferases"/>
    <property type="match status" value="1"/>
</dbReference>
<evidence type="ECO:0000259" key="1">
    <source>
        <dbReference type="Pfam" id="PF00155"/>
    </source>
</evidence>
<dbReference type="InterPro" id="IPR004839">
    <property type="entry name" value="Aminotransferase_I/II_large"/>
</dbReference>
<dbReference type="Gene3D" id="3.90.1150.10">
    <property type="entry name" value="Aspartate Aminotransferase, domain 1"/>
    <property type="match status" value="1"/>
</dbReference>
<dbReference type="GO" id="GO:0030170">
    <property type="term" value="F:pyridoxal phosphate binding"/>
    <property type="evidence" value="ECO:0007669"/>
    <property type="project" value="InterPro"/>
</dbReference>
<dbReference type="InterPro" id="IPR015422">
    <property type="entry name" value="PyrdxlP-dep_Trfase_small"/>
</dbReference>
<dbReference type="Gene3D" id="3.40.640.10">
    <property type="entry name" value="Type I PLP-dependent aspartate aminotransferase-like (Major domain)"/>
    <property type="match status" value="1"/>
</dbReference>
<dbReference type="RefSeq" id="WP_129885177.1">
    <property type="nucleotide sequence ID" value="NZ_CP035758.1"/>
</dbReference>
<feature type="domain" description="Aminotransferase class I/classII large" evidence="1">
    <location>
        <begin position="58"/>
        <end position="356"/>
    </location>
</feature>
<dbReference type="CDD" id="cd00609">
    <property type="entry name" value="AAT_like"/>
    <property type="match status" value="1"/>
</dbReference>